<dbReference type="EMBL" id="JAUEPN010000003">
    <property type="protein sequence ID" value="KAK3296943.1"/>
    <property type="molecule type" value="Genomic_DNA"/>
</dbReference>
<evidence type="ECO:0000256" key="1">
    <source>
        <dbReference type="ARBA" id="ARBA00023002"/>
    </source>
</evidence>
<dbReference type="PANTHER" id="PTHR43157">
    <property type="entry name" value="PHOSPHATIDYLINOSITOL-GLYCAN BIOSYNTHESIS CLASS F PROTEIN-RELATED"/>
    <property type="match status" value="1"/>
</dbReference>
<keyword evidence="3" id="KW-1185">Reference proteome</keyword>
<reference evidence="2" key="1">
    <citation type="journal article" date="2023" name="Mol. Phylogenet. Evol.">
        <title>Genome-scale phylogeny and comparative genomics of the fungal order Sordariales.</title>
        <authorList>
            <person name="Hensen N."/>
            <person name="Bonometti L."/>
            <person name="Westerberg I."/>
            <person name="Brannstrom I.O."/>
            <person name="Guillou S."/>
            <person name="Cros-Aarteil S."/>
            <person name="Calhoun S."/>
            <person name="Haridas S."/>
            <person name="Kuo A."/>
            <person name="Mondo S."/>
            <person name="Pangilinan J."/>
            <person name="Riley R."/>
            <person name="LaButti K."/>
            <person name="Andreopoulos B."/>
            <person name="Lipzen A."/>
            <person name="Chen C."/>
            <person name="Yan M."/>
            <person name="Daum C."/>
            <person name="Ng V."/>
            <person name="Clum A."/>
            <person name="Steindorff A."/>
            <person name="Ohm R.A."/>
            <person name="Martin F."/>
            <person name="Silar P."/>
            <person name="Natvig D.O."/>
            <person name="Lalanne C."/>
            <person name="Gautier V."/>
            <person name="Ament-Velasquez S.L."/>
            <person name="Kruys A."/>
            <person name="Hutchinson M.I."/>
            <person name="Powell A.J."/>
            <person name="Barry K."/>
            <person name="Miller A.N."/>
            <person name="Grigoriev I.V."/>
            <person name="Debuchy R."/>
            <person name="Gladieux P."/>
            <person name="Hiltunen Thoren M."/>
            <person name="Johannesson H."/>
        </authorList>
    </citation>
    <scope>NUCLEOTIDE SEQUENCE</scope>
    <source>
        <strain evidence="2">CBS 168.71</strain>
    </source>
</reference>
<dbReference type="PANTHER" id="PTHR43157:SF31">
    <property type="entry name" value="PHOSPHATIDYLINOSITOL-GLYCAN BIOSYNTHESIS CLASS F PROTEIN"/>
    <property type="match status" value="1"/>
</dbReference>
<dbReference type="Gene3D" id="3.40.50.720">
    <property type="entry name" value="NAD(P)-binding Rossmann-like Domain"/>
    <property type="match status" value="1"/>
</dbReference>
<dbReference type="InterPro" id="IPR002347">
    <property type="entry name" value="SDR_fam"/>
</dbReference>
<dbReference type="Pfam" id="PF00106">
    <property type="entry name" value="adh_short"/>
    <property type="match status" value="1"/>
</dbReference>
<gene>
    <name evidence="2" type="ORF">B0H64DRAFT_390794</name>
</gene>
<dbReference type="GO" id="GO:0016491">
    <property type="term" value="F:oxidoreductase activity"/>
    <property type="evidence" value="ECO:0007669"/>
    <property type="project" value="UniProtKB-KW"/>
</dbReference>
<comment type="caution">
    <text evidence="2">The sequence shown here is derived from an EMBL/GenBank/DDBJ whole genome shotgun (WGS) entry which is preliminary data.</text>
</comment>
<sequence length="335" mass="36571">MASLLAYPWAFIQRQLRSIPVPTTSYVGRTVIVTGANGGLGLEAARHFARLGAARLILACRSTERGEAAKADIEQSVTTSTAVEVWPLDLCSFESVQAFCRRANAELDRLDVLLANAAILTLNCRMAEGYEMQVTTNVISNFLMVLMLLPLMKKTAARWNVEGAVTVVASEAHMFTSFVEQDEPNIFESFRPGGAMHDRYGTTKLIDILVVQELAARLDAASAGASPIVVNSANPGLCKSDLFRDLFSIGQWFLNLSVLLLGRTSEQGSRTLTEAIAGGRESHGKYVDGGKVDYPSRFVVSEKGKMVQKKLWDELMEILERIEPGITANVNQVPS</sequence>
<protein>
    <submittedName>
        <fullName evidence="2">Uncharacterized protein</fullName>
    </submittedName>
</protein>
<dbReference type="AlphaFoldDB" id="A0AAE0LTH1"/>
<evidence type="ECO:0000313" key="2">
    <source>
        <dbReference type="EMBL" id="KAK3296943.1"/>
    </source>
</evidence>
<dbReference type="Proteomes" id="UP001278766">
    <property type="component" value="Unassembled WGS sequence"/>
</dbReference>
<accession>A0AAE0LTH1</accession>
<name>A0AAE0LTH1_9PEZI</name>
<dbReference type="InterPro" id="IPR036291">
    <property type="entry name" value="NAD(P)-bd_dom_sf"/>
</dbReference>
<dbReference type="SUPFAM" id="SSF51735">
    <property type="entry name" value="NAD(P)-binding Rossmann-fold domains"/>
    <property type="match status" value="1"/>
</dbReference>
<organism evidence="2 3">
    <name type="scientific">Chaetomium fimeti</name>
    <dbReference type="NCBI Taxonomy" id="1854472"/>
    <lineage>
        <taxon>Eukaryota</taxon>
        <taxon>Fungi</taxon>
        <taxon>Dikarya</taxon>
        <taxon>Ascomycota</taxon>
        <taxon>Pezizomycotina</taxon>
        <taxon>Sordariomycetes</taxon>
        <taxon>Sordariomycetidae</taxon>
        <taxon>Sordariales</taxon>
        <taxon>Chaetomiaceae</taxon>
        <taxon>Chaetomium</taxon>
    </lineage>
</organism>
<keyword evidence="1" id="KW-0560">Oxidoreductase</keyword>
<dbReference type="GeneID" id="87840374"/>
<proteinExistence type="predicted"/>
<dbReference type="RefSeq" id="XP_062660457.1">
    <property type="nucleotide sequence ID" value="XM_062803426.1"/>
</dbReference>
<dbReference type="PRINTS" id="PR00081">
    <property type="entry name" value="GDHRDH"/>
</dbReference>
<evidence type="ECO:0000313" key="3">
    <source>
        <dbReference type="Proteomes" id="UP001278766"/>
    </source>
</evidence>
<reference evidence="2" key="2">
    <citation type="submission" date="2023-06" db="EMBL/GenBank/DDBJ databases">
        <authorList>
            <consortium name="Lawrence Berkeley National Laboratory"/>
            <person name="Haridas S."/>
            <person name="Hensen N."/>
            <person name="Bonometti L."/>
            <person name="Westerberg I."/>
            <person name="Brannstrom I.O."/>
            <person name="Guillou S."/>
            <person name="Cros-Aarteil S."/>
            <person name="Calhoun S."/>
            <person name="Kuo A."/>
            <person name="Mondo S."/>
            <person name="Pangilinan J."/>
            <person name="Riley R."/>
            <person name="Labutti K."/>
            <person name="Andreopoulos B."/>
            <person name="Lipzen A."/>
            <person name="Chen C."/>
            <person name="Yanf M."/>
            <person name="Daum C."/>
            <person name="Ng V."/>
            <person name="Clum A."/>
            <person name="Steindorff A."/>
            <person name="Ohm R."/>
            <person name="Martin F."/>
            <person name="Silar P."/>
            <person name="Natvig D."/>
            <person name="Lalanne C."/>
            <person name="Gautier V."/>
            <person name="Ament-Velasquez S.L."/>
            <person name="Kruys A."/>
            <person name="Hutchinson M.I."/>
            <person name="Powell A.J."/>
            <person name="Barry K."/>
            <person name="Miller A.N."/>
            <person name="Grigoriev I.V."/>
            <person name="Debuchy R."/>
            <person name="Gladieux P."/>
            <person name="Thoren M.H."/>
            <person name="Johannesson H."/>
        </authorList>
    </citation>
    <scope>NUCLEOTIDE SEQUENCE</scope>
    <source>
        <strain evidence="2">CBS 168.71</strain>
    </source>
</reference>